<feature type="compositionally biased region" description="Basic and acidic residues" evidence="1">
    <location>
        <begin position="259"/>
        <end position="270"/>
    </location>
</feature>
<organism evidence="2 3">
    <name type="scientific">Nepenthes gracilis</name>
    <name type="common">Slender pitcher plant</name>
    <dbReference type="NCBI Taxonomy" id="150966"/>
    <lineage>
        <taxon>Eukaryota</taxon>
        <taxon>Viridiplantae</taxon>
        <taxon>Streptophyta</taxon>
        <taxon>Embryophyta</taxon>
        <taxon>Tracheophyta</taxon>
        <taxon>Spermatophyta</taxon>
        <taxon>Magnoliopsida</taxon>
        <taxon>eudicotyledons</taxon>
        <taxon>Gunneridae</taxon>
        <taxon>Pentapetalae</taxon>
        <taxon>Caryophyllales</taxon>
        <taxon>Nepenthaceae</taxon>
        <taxon>Nepenthes</taxon>
    </lineage>
</organism>
<dbReference type="Proteomes" id="UP001279734">
    <property type="component" value="Unassembled WGS sequence"/>
</dbReference>
<feature type="compositionally biased region" description="Basic and acidic residues" evidence="1">
    <location>
        <begin position="57"/>
        <end position="67"/>
    </location>
</feature>
<gene>
    <name evidence="2" type="ORF">Nepgr_024469</name>
</gene>
<protein>
    <submittedName>
        <fullName evidence="2">Uncharacterized protein</fullName>
    </submittedName>
</protein>
<evidence type="ECO:0000313" key="2">
    <source>
        <dbReference type="EMBL" id="GMH22626.1"/>
    </source>
</evidence>
<name>A0AAD3T617_NEPGR</name>
<evidence type="ECO:0000313" key="3">
    <source>
        <dbReference type="Proteomes" id="UP001279734"/>
    </source>
</evidence>
<evidence type="ECO:0000256" key="1">
    <source>
        <dbReference type="SAM" id="MobiDB-lite"/>
    </source>
</evidence>
<feature type="region of interest" description="Disordered" evidence="1">
    <location>
        <begin position="37"/>
        <end position="67"/>
    </location>
</feature>
<feature type="compositionally biased region" description="Acidic residues" evidence="1">
    <location>
        <begin position="276"/>
        <end position="286"/>
    </location>
</feature>
<sequence>MDDLFCSIIEHCLHSSSQESLLNRSEFAREGELFPTVEHSGRPDAATGITVVSPPETPRHHTDDDAPLVEDYRIPPEENCLSISPEQPRPFTEADSRGGRKFDDCIDGISRRGCGVAFIDADFKVTKCSVDLGFAEEWRNEIIEAVYDGTERVRELSEIEFKKFDVGERRISSKKSSIEPPLKKPKTSDENLGMESPKAPVEELQDNFKVGTVSPLNCGPPETIQDTEELIIESENDNEEATDHEMDAVNSTRKKLDFRDEINGNDKHSEISGGTEDIDSNDEDEGQGMISGEISTADQVKGNGGGGDKADVIESRELPFSTTEAAQKVNANGKSETIDIMSNEKMPDEDARFKDNGEMVNLLEALRVLSKEMPCNHAIVDIFKTAKNRGMKFPQPRWLAHKDKG</sequence>
<comment type="caution">
    <text evidence="2">The sequence shown here is derived from an EMBL/GenBank/DDBJ whole genome shotgun (WGS) entry which is preliminary data.</text>
</comment>
<dbReference type="PANTHER" id="PTHR38221">
    <property type="entry name" value="BNAA04G14260D PROTEIN"/>
    <property type="match status" value="1"/>
</dbReference>
<proteinExistence type="predicted"/>
<accession>A0AAD3T617</accession>
<dbReference type="EMBL" id="BSYO01000025">
    <property type="protein sequence ID" value="GMH22626.1"/>
    <property type="molecule type" value="Genomic_DNA"/>
</dbReference>
<dbReference type="AlphaFoldDB" id="A0AAD3T617"/>
<feature type="region of interest" description="Disordered" evidence="1">
    <location>
        <begin position="170"/>
        <end position="196"/>
    </location>
</feature>
<dbReference type="PANTHER" id="PTHR38221:SF1">
    <property type="entry name" value="OVULE PROTEIN"/>
    <property type="match status" value="1"/>
</dbReference>
<feature type="region of interest" description="Disordered" evidence="1">
    <location>
        <begin position="259"/>
        <end position="289"/>
    </location>
</feature>
<reference evidence="2" key="1">
    <citation type="submission" date="2023-05" db="EMBL/GenBank/DDBJ databases">
        <title>Nepenthes gracilis genome sequencing.</title>
        <authorList>
            <person name="Fukushima K."/>
        </authorList>
    </citation>
    <scope>NUCLEOTIDE SEQUENCE</scope>
    <source>
        <strain evidence="2">SING2019-196</strain>
    </source>
</reference>
<keyword evidence="3" id="KW-1185">Reference proteome</keyword>